<reference evidence="2 3" key="1">
    <citation type="submission" date="2020-05" db="EMBL/GenBank/DDBJ databases">
        <title>Identification and distribution of gene clusters putatively required for synthesis of sphingolipid metabolism inhibitors in phylogenetically diverse species of the filamentous fungus Fusarium.</title>
        <authorList>
            <person name="Kim H.-S."/>
            <person name="Busman M."/>
            <person name="Brown D.W."/>
            <person name="Divon H."/>
            <person name="Uhlig S."/>
            <person name="Proctor R.H."/>
        </authorList>
    </citation>
    <scope>NUCLEOTIDE SEQUENCE [LARGE SCALE GENOMIC DNA]</scope>
    <source>
        <strain evidence="2 3">NRRL 25211</strain>
    </source>
</reference>
<keyword evidence="1" id="KW-1133">Transmembrane helix</keyword>
<evidence type="ECO:0000313" key="2">
    <source>
        <dbReference type="EMBL" id="KAF5585252.1"/>
    </source>
</evidence>
<feature type="transmembrane region" description="Helical" evidence="1">
    <location>
        <begin position="593"/>
        <end position="614"/>
    </location>
</feature>
<dbReference type="EMBL" id="JAAOAR010000372">
    <property type="protein sequence ID" value="KAF5585252.1"/>
    <property type="molecule type" value="Genomic_DNA"/>
</dbReference>
<keyword evidence="1" id="KW-0812">Transmembrane</keyword>
<keyword evidence="1" id="KW-0472">Membrane</keyword>
<dbReference type="AlphaFoldDB" id="A0A8H5L4K7"/>
<feature type="transmembrane region" description="Helical" evidence="1">
    <location>
        <begin position="134"/>
        <end position="157"/>
    </location>
</feature>
<accession>A0A8H5L4K7</accession>
<dbReference type="Proteomes" id="UP000544095">
    <property type="component" value="Unassembled WGS sequence"/>
</dbReference>
<comment type="caution">
    <text evidence="2">The sequence shown here is derived from an EMBL/GenBank/DDBJ whole genome shotgun (WGS) entry which is preliminary data.</text>
</comment>
<keyword evidence="3" id="KW-1185">Reference proteome</keyword>
<protein>
    <submittedName>
        <fullName evidence="2">Uncharacterized protein</fullName>
    </submittedName>
</protein>
<sequence>MDETTRLELKSLISATGSRVSGNASLLHPTGVGESLRHASPSWGRRVGLAVLLLLIPIAYSVILAMMAYLHGKKQNLFGDTVLEVLSVASTLWPILFAAVLGPLLKSIALFRAERGSRLGSLEFLLTSQTTASALKNILTMGWIGGWAIGVIVIWSLSPLGGQAALRSLGLQQNPISTKTPATYYLGNNRSQVFQYYRGGASAFYGSSTAASLLSDMRTILSTSFSTQDILVSHANTSSPHYNQTITDLGGRWEASRSGRRDLWRNVRIPFLELLPGYDSDDPHAWVSVPEDEIVPHASLIGLPIRGGSFGRPGNSSMTVHFHYQTLSCGNAFNGSEWVRNGSTALWYHNTTLSVPLRYQYHSAVGAEAPNMGYPNIWFDFPNNFTLGEHFLATFDIEPLSKLQLVMGGICTDTANHITEMLRLCDISTSYIDMTIGCSRATIDADLVCQAKQVRHTPSYPIKGNLTALSSWRLGPGILRELPFTGASHHVAEPSTLEMYLRDPLGVFQRIRGGYMDDPETPNKLGCFKSLPPEIVERRLATVLNTITMSTYEVNVLTGGKGLSLDGGPVLWQNTTATWTEFGSDIYKLNKPWYITTILSTVVLMVCAIANVVVRQRIRAPDFLDSVAGLTRDSPFVDVSQDGSGKSGSDRLEMIKDVKVRICDVYPEREIGKIALTTELNGPKLRWERTYS</sequence>
<proteinExistence type="predicted"/>
<feature type="transmembrane region" description="Helical" evidence="1">
    <location>
        <begin position="91"/>
        <end position="113"/>
    </location>
</feature>
<name>A0A8H5L4K7_9HYPO</name>
<organism evidence="2 3">
    <name type="scientific">Fusarium pseudoanthophilum</name>
    <dbReference type="NCBI Taxonomy" id="48495"/>
    <lineage>
        <taxon>Eukaryota</taxon>
        <taxon>Fungi</taxon>
        <taxon>Dikarya</taxon>
        <taxon>Ascomycota</taxon>
        <taxon>Pezizomycotina</taxon>
        <taxon>Sordariomycetes</taxon>
        <taxon>Hypocreomycetidae</taxon>
        <taxon>Hypocreales</taxon>
        <taxon>Nectriaceae</taxon>
        <taxon>Fusarium</taxon>
        <taxon>Fusarium fujikuroi species complex</taxon>
    </lineage>
</organism>
<feature type="transmembrane region" description="Helical" evidence="1">
    <location>
        <begin position="47"/>
        <end position="71"/>
    </location>
</feature>
<gene>
    <name evidence="2" type="ORF">FPANT_7551</name>
</gene>
<evidence type="ECO:0000313" key="3">
    <source>
        <dbReference type="Proteomes" id="UP000544095"/>
    </source>
</evidence>
<evidence type="ECO:0000256" key="1">
    <source>
        <dbReference type="SAM" id="Phobius"/>
    </source>
</evidence>